<dbReference type="GO" id="GO:0005737">
    <property type="term" value="C:cytoplasm"/>
    <property type="evidence" value="ECO:0007669"/>
    <property type="project" value="TreeGrafter"/>
</dbReference>
<dbReference type="InParanoid" id="A0A2K1QM18"/>
<dbReference type="PANTHER" id="PTHR42940">
    <property type="entry name" value="ALCOHOL DEHYDROGENASE 1-RELATED"/>
    <property type="match status" value="1"/>
</dbReference>
<name>A0A2K1QM18_9PEZI</name>
<dbReference type="InterPro" id="IPR011032">
    <property type="entry name" value="GroES-like_sf"/>
</dbReference>
<dbReference type="Proteomes" id="UP000243797">
    <property type="component" value="Unassembled WGS sequence"/>
</dbReference>
<dbReference type="SUPFAM" id="SSF50129">
    <property type="entry name" value="GroES-like"/>
    <property type="match status" value="1"/>
</dbReference>
<organism evidence="7 8">
    <name type="scientific">Sphaceloma murrayae</name>
    <dbReference type="NCBI Taxonomy" id="2082308"/>
    <lineage>
        <taxon>Eukaryota</taxon>
        <taxon>Fungi</taxon>
        <taxon>Dikarya</taxon>
        <taxon>Ascomycota</taxon>
        <taxon>Pezizomycotina</taxon>
        <taxon>Dothideomycetes</taxon>
        <taxon>Dothideomycetidae</taxon>
        <taxon>Myriangiales</taxon>
        <taxon>Elsinoaceae</taxon>
        <taxon>Sphaceloma</taxon>
    </lineage>
</organism>
<evidence type="ECO:0000256" key="3">
    <source>
        <dbReference type="ARBA" id="ARBA00022723"/>
    </source>
</evidence>
<protein>
    <submittedName>
        <fullName evidence="7">Alcohol dehydrogenase 4, mitochondrial</fullName>
    </submittedName>
</protein>
<dbReference type="PANTHER" id="PTHR42940:SF1">
    <property type="entry name" value="ENOYL REDUCTASE (ER) DOMAIN-CONTAINING PROTEIN"/>
    <property type="match status" value="1"/>
</dbReference>
<dbReference type="InterPro" id="IPR036291">
    <property type="entry name" value="NAD(P)-bd_dom_sf"/>
</dbReference>
<evidence type="ECO:0000256" key="5">
    <source>
        <dbReference type="ARBA" id="ARBA00023002"/>
    </source>
</evidence>
<evidence type="ECO:0000313" key="8">
    <source>
        <dbReference type="Proteomes" id="UP000243797"/>
    </source>
</evidence>
<accession>A0A2K1QM18</accession>
<dbReference type="InterPro" id="IPR020843">
    <property type="entry name" value="ER"/>
</dbReference>
<dbReference type="Gene3D" id="3.40.50.720">
    <property type="entry name" value="NAD(P)-binding Rossmann-like Domain"/>
    <property type="match status" value="1"/>
</dbReference>
<dbReference type="GO" id="GO:0046872">
    <property type="term" value="F:metal ion binding"/>
    <property type="evidence" value="ECO:0007669"/>
    <property type="project" value="UniProtKB-KW"/>
</dbReference>
<dbReference type="STRING" id="2082308.A0A2K1QM18"/>
<gene>
    <name evidence="7" type="ORF">CAC42_8016</name>
</gene>
<comment type="cofactor">
    <cofactor evidence="1">
        <name>Zn(2+)</name>
        <dbReference type="ChEBI" id="CHEBI:29105"/>
    </cofactor>
</comment>
<evidence type="ECO:0000256" key="2">
    <source>
        <dbReference type="ARBA" id="ARBA00008072"/>
    </source>
</evidence>
<dbReference type="Pfam" id="PF00107">
    <property type="entry name" value="ADH_zinc_N"/>
    <property type="match status" value="1"/>
</dbReference>
<dbReference type="SUPFAM" id="SSF51735">
    <property type="entry name" value="NAD(P)-binding Rossmann-fold domains"/>
    <property type="match status" value="1"/>
</dbReference>
<evidence type="ECO:0000256" key="4">
    <source>
        <dbReference type="ARBA" id="ARBA00022833"/>
    </source>
</evidence>
<dbReference type="AlphaFoldDB" id="A0A2K1QM18"/>
<comment type="caution">
    <text evidence="7">The sequence shown here is derived from an EMBL/GenBank/DDBJ whole genome shotgun (WGS) entry which is preliminary data.</text>
</comment>
<comment type="similarity">
    <text evidence="2">Belongs to the zinc-containing alcohol dehydrogenase family.</text>
</comment>
<sequence>MSTPTYDIPKTCKAGVMHNEGPSFTLSIEDVPVPTPGPNDLLLRLNTTGLCYSDIHTMEAELVTPPMSTFGVVVAMGANVTGWKAARYATRIPDGVSDVVAGPIMCSATTVYRSLVGSELRAGDIACFPGGGGGVGIQGVQLAEAMGFRPIVVDSGAGKRKLAMECGAEAFVNFKEVKDVAAAVVEAADGVGVHGVFLGAKIMCIGLPNKGTVTIGADPTLFVFKNLTVKGTLVGSMRDTAVALDFAKRGLLKQICEMVPLKDLPEAVQRLRRGEVVGRIVVEFNA</sequence>
<dbReference type="EMBL" id="NKHZ01000065">
    <property type="protein sequence ID" value="PNS15910.1"/>
    <property type="molecule type" value="Genomic_DNA"/>
</dbReference>
<dbReference type="Gene3D" id="3.90.180.10">
    <property type="entry name" value="Medium-chain alcohol dehydrogenases, catalytic domain"/>
    <property type="match status" value="2"/>
</dbReference>
<dbReference type="Pfam" id="PF08240">
    <property type="entry name" value="ADH_N"/>
    <property type="match status" value="1"/>
</dbReference>
<feature type="domain" description="Enoyl reductase (ER)" evidence="6">
    <location>
        <begin position="21"/>
        <end position="282"/>
    </location>
</feature>
<keyword evidence="5" id="KW-0560">Oxidoreductase</keyword>
<reference evidence="7 8" key="1">
    <citation type="submission" date="2017-06" db="EMBL/GenBank/DDBJ databases">
        <title>Draft genome sequence of a variant of Elsinoe murrayae.</title>
        <authorList>
            <person name="Cheng Q."/>
        </authorList>
    </citation>
    <scope>NUCLEOTIDE SEQUENCE [LARGE SCALE GENOMIC DNA]</scope>
    <source>
        <strain evidence="7 8">CQ-2017a</strain>
    </source>
</reference>
<dbReference type="InterPro" id="IPR013149">
    <property type="entry name" value="ADH-like_C"/>
</dbReference>
<dbReference type="GO" id="GO:0004022">
    <property type="term" value="F:alcohol dehydrogenase (NAD+) activity"/>
    <property type="evidence" value="ECO:0007669"/>
    <property type="project" value="TreeGrafter"/>
</dbReference>
<dbReference type="SMART" id="SM00829">
    <property type="entry name" value="PKS_ER"/>
    <property type="match status" value="1"/>
</dbReference>
<keyword evidence="4" id="KW-0862">Zinc</keyword>
<proteinExistence type="inferred from homology"/>
<keyword evidence="3" id="KW-0479">Metal-binding</keyword>
<evidence type="ECO:0000313" key="7">
    <source>
        <dbReference type="EMBL" id="PNS15910.1"/>
    </source>
</evidence>
<keyword evidence="8" id="KW-1185">Reference proteome</keyword>
<evidence type="ECO:0000256" key="1">
    <source>
        <dbReference type="ARBA" id="ARBA00001947"/>
    </source>
</evidence>
<evidence type="ECO:0000259" key="6">
    <source>
        <dbReference type="SMART" id="SM00829"/>
    </source>
</evidence>
<dbReference type="InterPro" id="IPR013154">
    <property type="entry name" value="ADH-like_N"/>
</dbReference>
<dbReference type="OrthoDB" id="1879366at2759"/>